<evidence type="ECO:0000313" key="1">
    <source>
        <dbReference type="EMBL" id="KAJ1934761.1"/>
    </source>
</evidence>
<name>A0ACC1J244_9FUNG</name>
<dbReference type="Proteomes" id="UP001150603">
    <property type="component" value="Unassembled WGS sequence"/>
</dbReference>
<accession>A0ACC1J244</accession>
<dbReference type="EMBL" id="JANBPW010004507">
    <property type="protein sequence ID" value="KAJ1934761.1"/>
    <property type="molecule type" value="Genomic_DNA"/>
</dbReference>
<comment type="caution">
    <text evidence="1">The sequence shown here is derived from an EMBL/GenBank/DDBJ whole genome shotgun (WGS) entry which is preliminary data.</text>
</comment>
<organism evidence="1 2">
    <name type="scientific">Linderina macrospora</name>
    <dbReference type="NCBI Taxonomy" id="4868"/>
    <lineage>
        <taxon>Eukaryota</taxon>
        <taxon>Fungi</taxon>
        <taxon>Fungi incertae sedis</taxon>
        <taxon>Zoopagomycota</taxon>
        <taxon>Kickxellomycotina</taxon>
        <taxon>Kickxellomycetes</taxon>
        <taxon>Kickxellales</taxon>
        <taxon>Kickxellaceae</taxon>
        <taxon>Linderina</taxon>
    </lineage>
</organism>
<reference evidence="1" key="1">
    <citation type="submission" date="2022-07" db="EMBL/GenBank/DDBJ databases">
        <title>Phylogenomic reconstructions and comparative analyses of Kickxellomycotina fungi.</title>
        <authorList>
            <person name="Reynolds N.K."/>
            <person name="Stajich J.E."/>
            <person name="Barry K."/>
            <person name="Grigoriev I.V."/>
            <person name="Crous P."/>
            <person name="Smith M.E."/>
        </authorList>
    </citation>
    <scope>NUCLEOTIDE SEQUENCE</scope>
    <source>
        <strain evidence="1">NRRL 5244</strain>
    </source>
</reference>
<evidence type="ECO:0000313" key="2">
    <source>
        <dbReference type="Proteomes" id="UP001150603"/>
    </source>
</evidence>
<gene>
    <name evidence="1" type="ORF">FBU59_005593</name>
</gene>
<sequence length="215" mass="24493">MNTTAKDTKVNPNDYNQIWHRFWNNKDIPWDAGDISPALRELIVDKKWPLPTGQGIVPGCGSGYDAMFLASPQLHMTGADLDATAVETADKLREEKGISADLVDFKVVDFFKFAVPESKYQVAYDYTFFCAIHPSMREDWGKRYAEIMSPGGELIVLMFPLKKDDNLESGPPFLVSENAYHEVLDKNFELVHIDHNSKGHDKRRDAEAISVWRRK</sequence>
<protein>
    <submittedName>
        <fullName evidence="1">Uncharacterized protein</fullName>
    </submittedName>
</protein>
<keyword evidence="2" id="KW-1185">Reference proteome</keyword>
<proteinExistence type="predicted"/>